<comment type="similarity">
    <text evidence="2">Belongs to the lin-54 family.</text>
</comment>
<proteinExistence type="inferred from homology"/>
<dbReference type="Pfam" id="PF03638">
    <property type="entry name" value="TCR"/>
    <property type="match status" value="1"/>
</dbReference>
<feature type="region of interest" description="Disordered" evidence="4">
    <location>
        <begin position="355"/>
        <end position="403"/>
    </location>
</feature>
<sequence length="755" mass="82274">MMVTISMSGSNDDKRLKVSPSFASLSDLSPPKYNTLKGFSNIDLPNSYQVFGSPQPNPRPRTSLLNRTDTSAAGSNVCEQHESHSCLGQSPCFEDEVLSCSPSAFLVDSAGMVECPNLGPHLGNSAGEDGDGGRKQGASNSFMKHDIFKSFDQNVADCTGPSSGGQQSQSFSMERLQNADLIEEWIKAVDSFPDPPWTVEGCENHNEKGQVEETSQQLCSGSRRHLQFSTAQEFQITSIGDIEDPNNMGTRTASELGNLASFQNNSRLTSCSQPLNAFPNLLSSKTYFSHGNTMKSNPNNTNTFTPGIGLHLNKFGHGVVSINPDLPNINATESTEMQERKNAFVSGIGLHLNKVGTQVPTSPGSTDKQKDKALSDSHRSLIESPSTHSIPGRSGANLSSMDNNNSTEAVLEASTYLLPSSCLKGQDYSLDFSHLPEEKTLCFQGNYCSDDCSCTNCFNKQDYEDTVLDSKQQIVQRNPFAFVPRRLIYNQEPAANILEEEQTVLAPAMPRKGCNCKKSRCLKKYCDCYQAGVGCSEACRCEDCKNPNGANLAAATSGRLEDHFNGKLNIPHKPIFNDGQPSSSRFVPLNREFNATGSYQVSQIWENLVDLNQCHQPPLAHYSSGLMASSSCMPITQENLQPAEAQFWEQSELLSFDPCGSSISLVPPQSSPSANHFELFYNNSPFNLSTNNDTTVGRKTTSPQKKYISAPYQPAQVLGSSCSTGLKSGRRYILQGVLSHPWPSPHSDLSKGVNQ</sequence>
<dbReference type="InterPro" id="IPR044522">
    <property type="entry name" value="TSO1-like"/>
</dbReference>
<comment type="subcellular location">
    <subcellularLocation>
        <location evidence="1">Nucleus</location>
    </subcellularLocation>
</comment>
<reference evidence="6 7" key="1">
    <citation type="submission" date="2023-12" db="EMBL/GenBank/DDBJ databases">
        <title>A high-quality genome assembly for Dillenia turbinata (Dilleniales).</title>
        <authorList>
            <person name="Chanderbali A."/>
        </authorList>
    </citation>
    <scope>NUCLEOTIDE SEQUENCE [LARGE SCALE GENOMIC DNA]</scope>
    <source>
        <strain evidence="6">LSX21</strain>
        <tissue evidence="6">Leaf</tissue>
    </source>
</reference>
<evidence type="ECO:0000313" key="6">
    <source>
        <dbReference type="EMBL" id="KAK6912173.1"/>
    </source>
</evidence>
<dbReference type="AlphaFoldDB" id="A0AAN8U8C5"/>
<gene>
    <name evidence="6" type="ORF">RJ641_024266</name>
</gene>
<evidence type="ECO:0000256" key="3">
    <source>
        <dbReference type="ARBA" id="ARBA00023242"/>
    </source>
</evidence>
<keyword evidence="7" id="KW-1185">Reference proteome</keyword>
<feature type="domain" description="CRC" evidence="5">
    <location>
        <begin position="424"/>
        <end position="549"/>
    </location>
</feature>
<dbReference type="GO" id="GO:0005634">
    <property type="term" value="C:nucleus"/>
    <property type="evidence" value="ECO:0007669"/>
    <property type="project" value="UniProtKB-SubCell"/>
</dbReference>
<dbReference type="InterPro" id="IPR033467">
    <property type="entry name" value="Tesmin/TSO1-like_CXC"/>
</dbReference>
<name>A0AAN8U8C5_9MAGN</name>
<accession>A0AAN8U8C5</accession>
<dbReference type="SMART" id="SM01114">
    <property type="entry name" value="CXC"/>
    <property type="match status" value="1"/>
</dbReference>
<feature type="compositionally biased region" description="Polar residues" evidence="4">
    <location>
        <begin position="355"/>
        <end position="366"/>
    </location>
</feature>
<dbReference type="EMBL" id="JBAMMX010000028">
    <property type="protein sequence ID" value="KAK6912173.1"/>
    <property type="molecule type" value="Genomic_DNA"/>
</dbReference>
<dbReference type="PANTHER" id="PTHR46159:SF6">
    <property type="entry name" value="OS12G0605300 PROTEIN"/>
    <property type="match status" value="1"/>
</dbReference>
<dbReference type="PROSITE" id="PS51634">
    <property type="entry name" value="CRC"/>
    <property type="match status" value="1"/>
</dbReference>
<evidence type="ECO:0000256" key="4">
    <source>
        <dbReference type="SAM" id="MobiDB-lite"/>
    </source>
</evidence>
<dbReference type="GO" id="GO:0003700">
    <property type="term" value="F:DNA-binding transcription factor activity"/>
    <property type="evidence" value="ECO:0007669"/>
    <property type="project" value="InterPro"/>
</dbReference>
<evidence type="ECO:0000256" key="1">
    <source>
        <dbReference type="ARBA" id="ARBA00004123"/>
    </source>
</evidence>
<protein>
    <submittedName>
        <fullName evidence="6">CRC domain</fullName>
    </submittedName>
</protein>
<keyword evidence="3" id="KW-0539">Nucleus</keyword>
<evidence type="ECO:0000259" key="5">
    <source>
        <dbReference type="PROSITE" id="PS51634"/>
    </source>
</evidence>
<comment type="caution">
    <text evidence="6">The sequence shown here is derived from an EMBL/GenBank/DDBJ whole genome shotgun (WGS) entry which is preliminary data.</text>
</comment>
<dbReference type="InterPro" id="IPR005172">
    <property type="entry name" value="CRC"/>
</dbReference>
<evidence type="ECO:0000313" key="7">
    <source>
        <dbReference type="Proteomes" id="UP001370490"/>
    </source>
</evidence>
<dbReference type="PANTHER" id="PTHR46159">
    <property type="entry name" value="PROTEIN TESMIN/TSO1-LIKE CXC 2"/>
    <property type="match status" value="1"/>
</dbReference>
<evidence type="ECO:0000256" key="2">
    <source>
        <dbReference type="ARBA" id="ARBA00007267"/>
    </source>
</evidence>
<organism evidence="6 7">
    <name type="scientific">Dillenia turbinata</name>
    <dbReference type="NCBI Taxonomy" id="194707"/>
    <lineage>
        <taxon>Eukaryota</taxon>
        <taxon>Viridiplantae</taxon>
        <taxon>Streptophyta</taxon>
        <taxon>Embryophyta</taxon>
        <taxon>Tracheophyta</taxon>
        <taxon>Spermatophyta</taxon>
        <taxon>Magnoliopsida</taxon>
        <taxon>eudicotyledons</taxon>
        <taxon>Gunneridae</taxon>
        <taxon>Pentapetalae</taxon>
        <taxon>Dilleniales</taxon>
        <taxon>Dilleniaceae</taxon>
        <taxon>Dillenia</taxon>
    </lineage>
</organism>
<feature type="compositionally biased region" description="Basic and acidic residues" evidence="4">
    <location>
        <begin position="367"/>
        <end position="381"/>
    </location>
</feature>
<dbReference type="Proteomes" id="UP001370490">
    <property type="component" value="Unassembled WGS sequence"/>
</dbReference>